<dbReference type="Proteomes" id="UP000015101">
    <property type="component" value="Unassembled WGS sequence"/>
</dbReference>
<sequence>MDTDTLRYRVKRESGQISPRRTLQPELESSARGIRQMIEAELVPLKQIISEKTKKIYVKVYVKEIRNKEEILDKKIKTDLSRFRTGHLLAMKGTHLTHHGKHNVDYVKKKMKLPHTCGGGEDGVGNLQKTRGGEQMIQDRLRDYYKNNNSNNSSTTYQLAYLRFQRQ</sequence>
<evidence type="ECO:0000313" key="1">
    <source>
        <dbReference type="EMBL" id="ESN97100.1"/>
    </source>
</evidence>
<accession>T1FDC9</accession>
<proteinExistence type="predicted"/>
<name>T1FDC9_HELRO</name>
<evidence type="ECO:0000313" key="2">
    <source>
        <dbReference type="EnsemblMetazoa" id="HelroP178551"/>
    </source>
</evidence>
<keyword evidence="3" id="KW-1185">Reference proteome</keyword>
<dbReference type="RefSeq" id="XP_009024881.1">
    <property type="nucleotide sequence ID" value="XM_009026633.1"/>
</dbReference>
<dbReference type="HOGENOM" id="CLU_1596316_0_0_1"/>
<dbReference type="AlphaFoldDB" id="T1FDC9"/>
<reference evidence="1 3" key="2">
    <citation type="journal article" date="2013" name="Nature">
        <title>Insights into bilaterian evolution from three spiralian genomes.</title>
        <authorList>
            <person name="Simakov O."/>
            <person name="Marletaz F."/>
            <person name="Cho S.J."/>
            <person name="Edsinger-Gonzales E."/>
            <person name="Havlak P."/>
            <person name="Hellsten U."/>
            <person name="Kuo D.H."/>
            <person name="Larsson T."/>
            <person name="Lv J."/>
            <person name="Arendt D."/>
            <person name="Savage R."/>
            <person name="Osoegawa K."/>
            <person name="de Jong P."/>
            <person name="Grimwood J."/>
            <person name="Chapman J.A."/>
            <person name="Shapiro H."/>
            <person name="Aerts A."/>
            <person name="Otillar R.P."/>
            <person name="Terry A.Y."/>
            <person name="Boore J.L."/>
            <person name="Grigoriev I.V."/>
            <person name="Lindberg D.R."/>
            <person name="Seaver E.C."/>
            <person name="Weisblat D.A."/>
            <person name="Putnam N.H."/>
            <person name="Rokhsar D.S."/>
        </authorList>
    </citation>
    <scope>NUCLEOTIDE SEQUENCE</scope>
</reference>
<dbReference type="EnsemblMetazoa" id="HelroT178551">
    <property type="protein sequence ID" value="HelroP178551"/>
    <property type="gene ID" value="HelroG178551"/>
</dbReference>
<organism evidence="2 3">
    <name type="scientific">Helobdella robusta</name>
    <name type="common">Californian leech</name>
    <dbReference type="NCBI Taxonomy" id="6412"/>
    <lineage>
        <taxon>Eukaryota</taxon>
        <taxon>Metazoa</taxon>
        <taxon>Spiralia</taxon>
        <taxon>Lophotrochozoa</taxon>
        <taxon>Annelida</taxon>
        <taxon>Clitellata</taxon>
        <taxon>Hirudinea</taxon>
        <taxon>Rhynchobdellida</taxon>
        <taxon>Glossiphoniidae</taxon>
        <taxon>Helobdella</taxon>
    </lineage>
</organism>
<reference evidence="2" key="3">
    <citation type="submission" date="2015-06" db="UniProtKB">
        <authorList>
            <consortium name="EnsemblMetazoa"/>
        </authorList>
    </citation>
    <scope>IDENTIFICATION</scope>
</reference>
<dbReference type="KEGG" id="hro:HELRODRAFT_178551"/>
<dbReference type="InParanoid" id="T1FDC9"/>
<evidence type="ECO:0000313" key="3">
    <source>
        <dbReference type="Proteomes" id="UP000015101"/>
    </source>
</evidence>
<dbReference type="CTD" id="20206828"/>
<dbReference type="EMBL" id="KB097456">
    <property type="protein sequence ID" value="ESN97100.1"/>
    <property type="molecule type" value="Genomic_DNA"/>
</dbReference>
<reference evidence="3" key="1">
    <citation type="submission" date="2012-12" db="EMBL/GenBank/DDBJ databases">
        <authorList>
            <person name="Hellsten U."/>
            <person name="Grimwood J."/>
            <person name="Chapman J.A."/>
            <person name="Shapiro H."/>
            <person name="Aerts A."/>
            <person name="Otillar R.P."/>
            <person name="Terry A.Y."/>
            <person name="Boore J.L."/>
            <person name="Simakov O."/>
            <person name="Marletaz F."/>
            <person name="Cho S.-J."/>
            <person name="Edsinger-Gonzales E."/>
            <person name="Havlak P."/>
            <person name="Kuo D.-H."/>
            <person name="Larsson T."/>
            <person name="Lv J."/>
            <person name="Arendt D."/>
            <person name="Savage R."/>
            <person name="Osoegawa K."/>
            <person name="de Jong P."/>
            <person name="Lindberg D.R."/>
            <person name="Seaver E.C."/>
            <person name="Weisblat D.A."/>
            <person name="Putnam N.H."/>
            <person name="Grigoriev I.V."/>
            <person name="Rokhsar D.S."/>
        </authorList>
    </citation>
    <scope>NUCLEOTIDE SEQUENCE</scope>
</reference>
<dbReference type="GeneID" id="20206828"/>
<gene>
    <name evidence="2" type="primary">20206828</name>
    <name evidence="1" type="ORF">HELRODRAFT_178551</name>
</gene>
<dbReference type="EMBL" id="AMQM01006474">
    <property type="status" value="NOT_ANNOTATED_CDS"/>
    <property type="molecule type" value="Genomic_DNA"/>
</dbReference>
<protein>
    <submittedName>
        <fullName evidence="1 2">Uncharacterized protein</fullName>
    </submittedName>
</protein>